<evidence type="ECO:0000313" key="1">
    <source>
        <dbReference type="EMBL" id="MDO9712252.1"/>
    </source>
</evidence>
<dbReference type="Proteomes" id="UP001243009">
    <property type="component" value="Unassembled WGS sequence"/>
</dbReference>
<dbReference type="RefSeq" id="WP_305107107.1">
    <property type="nucleotide sequence ID" value="NZ_JAUTWS010000043.1"/>
</dbReference>
<proteinExistence type="predicted"/>
<keyword evidence="2" id="KW-1185">Reference proteome</keyword>
<reference evidence="1 2" key="1">
    <citation type="submission" date="2023-08" db="EMBL/GenBank/DDBJ databases">
        <title>The draft genome sequence of Paracraurococcus sp. LOR1-02.</title>
        <authorList>
            <person name="Kingkaew E."/>
            <person name="Tanasupawat S."/>
        </authorList>
    </citation>
    <scope>NUCLEOTIDE SEQUENCE [LARGE SCALE GENOMIC DNA]</scope>
    <source>
        <strain evidence="1 2">LOR1-02</strain>
    </source>
</reference>
<protein>
    <submittedName>
        <fullName evidence="1">Uncharacterized protein</fullName>
    </submittedName>
</protein>
<name>A0ABT9E7S4_9PROT</name>
<dbReference type="EMBL" id="JAUTWS010000043">
    <property type="protein sequence ID" value="MDO9712252.1"/>
    <property type="molecule type" value="Genomic_DNA"/>
</dbReference>
<gene>
    <name evidence="1" type="ORF">Q7A36_28170</name>
</gene>
<organism evidence="1 2">
    <name type="scientific">Paracraurococcus lichenis</name>
    <dbReference type="NCBI Taxonomy" id="3064888"/>
    <lineage>
        <taxon>Bacteria</taxon>
        <taxon>Pseudomonadati</taxon>
        <taxon>Pseudomonadota</taxon>
        <taxon>Alphaproteobacteria</taxon>
        <taxon>Acetobacterales</taxon>
        <taxon>Roseomonadaceae</taxon>
        <taxon>Paracraurococcus</taxon>
    </lineage>
</organism>
<sequence length="225" mass="24449">MTRDQIEAVVAKERPGWRVVDFIEVNDESGPSFDATIEKEGQRVVLLIAEDESIAGERRQRRIGPCTPQTCRPAWLGVAGPKEEMPSLVPEKMFLAITGAPGFRGYYAFLGERNASRGVSASLFDTREHATEANQRVVSVMRDRRIAPSPPSVMAEQVVIVAAAGGLRLGLGLGRSARRIGVCRRSPTRFAARCGKMSDAGWRANAETGGPIEVPVEILFGCGRK</sequence>
<evidence type="ECO:0000313" key="2">
    <source>
        <dbReference type="Proteomes" id="UP001243009"/>
    </source>
</evidence>
<accession>A0ABT9E7S4</accession>
<comment type="caution">
    <text evidence="1">The sequence shown here is derived from an EMBL/GenBank/DDBJ whole genome shotgun (WGS) entry which is preliminary data.</text>
</comment>